<dbReference type="InParanoid" id="A0A165AT52"/>
<dbReference type="EMBL" id="KV427760">
    <property type="protein sequence ID" value="KZS99608.1"/>
    <property type="molecule type" value="Genomic_DNA"/>
</dbReference>
<sequence length="175" mass="19853">MARGTLSQEQCTWPVQACCLPYAPMPLERYVRPNGTLNISMHVGCLPMRREYERPHHRGPRRCLPHKVIVRQVSGLAPRSSHGRIHLMARASRTRRFGFHQLLSAGPAHPKGQSFAVTLSTRVRSISRGVQCRQRPRVPTEPLRPSCWARPSMRVRKRYQDRGGREAAASESDTG</sequence>
<protein>
    <submittedName>
        <fullName evidence="2">Uncharacterized protein</fullName>
    </submittedName>
</protein>
<organism evidence="2 3">
    <name type="scientific">Laetiporus sulphureus 93-53</name>
    <dbReference type="NCBI Taxonomy" id="1314785"/>
    <lineage>
        <taxon>Eukaryota</taxon>
        <taxon>Fungi</taxon>
        <taxon>Dikarya</taxon>
        <taxon>Basidiomycota</taxon>
        <taxon>Agaricomycotina</taxon>
        <taxon>Agaricomycetes</taxon>
        <taxon>Polyporales</taxon>
        <taxon>Laetiporus</taxon>
    </lineage>
</organism>
<keyword evidence="3" id="KW-1185">Reference proteome</keyword>
<evidence type="ECO:0000256" key="1">
    <source>
        <dbReference type="SAM" id="MobiDB-lite"/>
    </source>
</evidence>
<reference evidence="2 3" key="1">
    <citation type="journal article" date="2016" name="Mol. Biol. Evol.">
        <title>Comparative Genomics of Early-Diverging Mushroom-Forming Fungi Provides Insights into the Origins of Lignocellulose Decay Capabilities.</title>
        <authorList>
            <person name="Nagy L.G."/>
            <person name="Riley R."/>
            <person name="Tritt A."/>
            <person name="Adam C."/>
            <person name="Daum C."/>
            <person name="Floudas D."/>
            <person name="Sun H."/>
            <person name="Yadav J.S."/>
            <person name="Pangilinan J."/>
            <person name="Larsson K.H."/>
            <person name="Matsuura K."/>
            <person name="Barry K."/>
            <person name="Labutti K."/>
            <person name="Kuo R."/>
            <person name="Ohm R.A."/>
            <person name="Bhattacharya S.S."/>
            <person name="Shirouzu T."/>
            <person name="Yoshinaga Y."/>
            <person name="Martin F.M."/>
            <person name="Grigoriev I.V."/>
            <person name="Hibbett D.S."/>
        </authorList>
    </citation>
    <scope>NUCLEOTIDE SEQUENCE [LARGE SCALE GENOMIC DNA]</scope>
    <source>
        <strain evidence="2 3">93-53</strain>
    </source>
</reference>
<proteinExistence type="predicted"/>
<evidence type="ECO:0000313" key="3">
    <source>
        <dbReference type="Proteomes" id="UP000076871"/>
    </source>
</evidence>
<feature type="region of interest" description="Disordered" evidence="1">
    <location>
        <begin position="154"/>
        <end position="175"/>
    </location>
</feature>
<gene>
    <name evidence="2" type="ORF">LAESUDRAFT_733041</name>
</gene>
<evidence type="ECO:0000313" key="2">
    <source>
        <dbReference type="EMBL" id="KZS99608.1"/>
    </source>
</evidence>
<name>A0A165AT52_9APHY</name>
<dbReference type="GeneID" id="63827404"/>
<dbReference type="AlphaFoldDB" id="A0A165AT52"/>
<accession>A0A165AT52</accession>
<dbReference type="RefSeq" id="XP_040757349.1">
    <property type="nucleotide sequence ID" value="XM_040910375.1"/>
</dbReference>
<dbReference type="Proteomes" id="UP000076871">
    <property type="component" value="Unassembled WGS sequence"/>
</dbReference>